<dbReference type="Proteomes" id="UP000644699">
    <property type="component" value="Unassembled WGS sequence"/>
</dbReference>
<reference evidence="3" key="1">
    <citation type="journal article" date="2014" name="Int. J. Syst. Evol. Microbiol.">
        <title>Complete genome sequence of Corynebacterium casei LMG S-19264T (=DSM 44701T), isolated from a smear-ripened cheese.</title>
        <authorList>
            <consortium name="US DOE Joint Genome Institute (JGI-PGF)"/>
            <person name="Walter F."/>
            <person name="Albersmeier A."/>
            <person name="Kalinowski J."/>
            <person name="Ruckert C."/>
        </authorList>
    </citation>
    <scope>NUCLEOTIDE SEQUENCE</scope>
    <source>
        <strain evidence="3">CGMCC 1.15367</strain>
    </source>
</reference>
<feature type="signal peptide" evidence="2">
    <location>
        <begin position="1"/>
        <end position="29"/>
    </location>
</feature>
<dbReference type="AlphaFoldDB" id="A0A917DZG9"/>
<evidence type="ECO:0000313" key="3">
    <source>
        <dbReference type="EMBL" id="GGD87654.1"/>
    </source>
</evidence>
<evidence type="ECO:0000256" key="2">
    <source>
        <dbReference type="SAM" id="SignalP"/>
    </source>
</evidence>
<keyword evidence="4" id="KW-1185">Reference proteome</keyword>
<reference evidence="3" key="2">
    <citation type="submission" date="2020-09" db="EMBL/GenBank/DDBJ databases">
        <authorList>
            <person name="Sun Q."/>
            <person name="Zhou Y."/>
        </authorList>
    </citation>
    <scope>NUCLEOTIDE SEQUENCE</scope>
    <source>
        <strain evidence="3">CGMCC 1.15367</strain>
    </source>
</reference>
<comment type="caution">
    <text evidence="3">The sequence shown here is derived from an EMBL/GenBank/DDBJ whole genome shotgun (WGS) entry which is preliminary data.</text>
</comment>
<feature type="region of interest" description="Disordered" evidence="1">
    <location>
        <begin position="32"/>
        <end position="70"/>
    </location>
</feature>
<feature type="compositionally biased region" description="Low complexity" evidence="1">
    <location>
        <begin position="45"/>
        <end position="59"/>
    </location>
</feature>
<evidence type="ECO:0008006" key="5">
    <source>
        <dbReference type="Google" id="ProtNLM"/>
    </source>
</evidence>
<evidence type="ECO:0000313" key="4">
    <source>
        <dbReference type="Proteomes" id="UP000644699"/>
    </source>
</evidence>
<feature type="chain" id="PRO_5037771110" description="DUF2946 family protein" evidence="2">
    <location>
        <begin position="30"/>
        <end position="120"/>
    </location>
</feature>
<accession>A0A917DZG9</accession>
<evidence type="ECO:0000256" key="1">
    <source>
        <dbReference type="SAM" id="MobiDB-lite"/>
    </source>
</evidence>
<gene>
    <name evidence="3" type="ORF">GCM10011390_02980</name>
</gene>
<feature type="region of interest" description="Disordered" evidence="1">
    <location>
        <begin position="83"/>
        <end position="120"/>
    </location>
</feature>
<protein>
    <recommendedName>
        <fullName evidence="5">DUF2946 family protein</fullName>
    </recommendedName>
</protein>
<keyword evidence="2" id="KW-0732">Signal</keyword>
<organism evidence="3 4">
    <name type="scientific">Aureimonas endophytica</name>
    <dbReference type="NCBI Taxonomy" id="2027858"/>
    <lineage>
        <taxon>Bacteria</taxon>
        <taxon>Pseudomonadati</taxon>
        <taxon>Pseudomonadota</taxon>
        <taxon>Alphaproteobacteria</taxon>
        <taxon>Hyphomicrobiales</taxon>
        <taxon>Aurantimonadaceae</taxon>
        <taxon>Aureimonas</taxon>
    </lineage>
</organism>
<proteinExistence type="predicted"/>
<dbReference type="EMBL" id="BMIQ01000001">
    <property type="protein sequence ID" value="GGD87654.1"/>
    <property type="molecule type" value="Genomic_DNA"/>
</dbReference>
<name>A0A917DZG9_9HYPH</name>
<sequence length="120" mass="12208">MLGTCLRRLVVILSLVAVAAFAGHGSAMAGGMMSRDAPGHGHPVSASPAEAGSHASHAGNAHDDASGAMSCCGKSCASILPFPEPPRLERGARISDPPPLLRDDREGVRPSGPKRPPKLA</sequence>